<gene>
    <name evidence="1" type="ORF">LCGC14_1477340</name>
</gene>
<evidence type="ECO:0000313" key="1">
    <source>
        <dbReference type="EMBL" id="KKM66819.1"/>
    </source>
</evidence>
<organism evidence="1">
    <name type="scientific">marine sediment metagenome</name>
    <dbReference type="NCBI Taxonomy" id="412755"/>
    <lineage>
        <taxon>unclassified sequences</taxon>
        <taxon>metagenomes</taxon>
        <taxon>ecological metagenomes</taxon>
    </lineage>
</organism>
<sequence>MKTKFTLYLSVTSLDEIADRVASYMTSHDLQNHPIVRMEIDSGLPHNDYGQTVTVYYESEQDGTQFPAYETKYKNKALVGA</sequence>
<comment type="caution">
    <text evidence="1">The sequence shown here is derived from an EMBL/GenBank/DDBJ whole genome shotgun (WGS) entry which is preliminary data.</text>
</comment>
<protein>
    <submittedName>
        <fullName evidence="1">Uncharacterized protein</fullName>
    </submittedName>
</protein>
<accession>A0A0F9JAL5</accession>
<reference evidence="1" key="1">
    <citation type="journal article" date="2015" name="Nature">
        <title>Complex archaea that bridge the gap between prokaryotes and eukaryotes.</title>
        <authorList>
            <person name="Spang A."/>
            <person name="Saw J.H."/>
            <person name="Jorgensen S.L."/>
            <person name="Zaremba-Niedzwiedzka K."/>
            <person name="Martijn J."/>
            <person name="Lind A.E."/>
            <person name="van Eijk R."/>
            <person name="Schleper C."/>
            <person name="Guy L."/>
            <person name="Ettema T.J."/>
        </authorList>
    </citation>
    <scope>NUCLEOTIDE SEQUENCE</scope>
</reference>
<dbReference type="AlphaFoldDB" id="A0A0F9JAL5"/>
<name>A0A0F9JAL5_9ZZZZ</name>
<proteinExistence type="predicted"/>
<dbReference type="EMBL" id="LAZR01010460">
    <property type="protein sequence ID" value="KKM66819.1"/>
    <property type="molecule type" value="Genomic_DNA"/>
</dbReference>